<organism evidence="1 2">
    <name type="scientific">Daedalea quercina L-15889</name>
    <dbReference type="NCBI Taxonomy" id="1314783"/>
    <lineage>
        <taxon>Eukaryota</taxon>
        <taxon>Fungi</taxon>
        <taxon>Dikarya</taxon>
        <taxon>Basidiomycota</taxon>
        <taxon>Agaricomycotina</taxon>
        <taxon>Agaricomycetes</taxon>
        <taxon>Polyporales</taxon>
        <taxon>Fomitopsis</taxon>
    </lineage>
</organism>
<protein>
    <submittedName>
        <fullName evidence="1">Carbohydrate esterase family 16 protein</fullName>
    </submittedName>
</protein>
<name>A0A165TYM5_9APHY</name>
<dbReference type="EMBL" id="KV429034">
    <property type="protein sequence ID" value="KZT74145.1"/>
    <property type="molecule type" value="Genomic_DNA"/>
</dbReference>
<evidence type="ECO:0000313" key="1">
    <source>
        <dbReference type="EMBL" id="KZT74145.1"/>
    </source>
</evidence>
<reference evidence="1 2" key="1">
    <citation type="journal article" date="2016" name="Mol. Biol. Evol.">
        <title>Comparative Genomics of Early-Diverging Mushroom-Forming Fungi Provides Insights into the Origins of Lignocellulose Decay Capabilities.</title>
        <authorList>
            <person name="Nagy L.G."/>
            <person name="Riley R."/>
            <person name="Tritt A."/>
            <person name="Adam C."/>
            <person name="Daum C."/>
            <person name="Floudas D."/>
            <person name="Sun H."/>
            <person name="Yadav J.S."/>
            <person name="Pangilinan J."/>
            <person name="Larsson K.H."/>
            <person name="Matsuura K."/>
            <person name="Barry K."/>
            <person name="Labutti K."/>
            <person name="Kuo R."/>
            <person name="Ohm R.A."/>
            <person name="Bhattacharya S.S."/>
            <person name="Shirouzu T."/>
            <person name="Yoshinaga Y."/>
            <person name="Martin F.M."/>
            <person name="Grigoriev I.V."/>
            <person name="Hibbett D.S."/>
        </authorList>
    </citation>
    <scope>NUCLEOTIDE SEQUENCE [LARGE SCALE GENOMIC DNA]</scope>
    <source>
        <strain evidence="1 2">L-15889</strain>
    </source>
</reference>
<keyword evidence="2" id="KW-1185">Reference proteome</keyword>
<accession>A0A165TYM5</accession>
<dbReference type="OrthoDB" id="2801698at2759"/>
<sequence>MGNYDCIHLIHADNDVLVKMLLEDVKHLYENGARNFLIIDVLPLDCAPVLASDNYLDKQARYIELWNERLWEGASRFAEECPETSVFVFSADEMMLELLRDVEAYGFAEGDEWKPDGKIWINSHFMVGISKHIHRLLAEKIALAVSLVEEESA</sequence>
<proteinExistence type="predicted"/>
<dbReference type="InterPro" id="IPR036514">
    <property type="entry name" value="SGNH_hydro_sf"/>
</dbReference>
<gene>
    <name evidence="1" type="ORF">DAEQUDRAFT_291601</name>
</gene>
<dbReference type="Gene3D" id="3.40.50.1110">
    <property type="entry name" value="SGNH hydrolase"/>
    <property type="match status" value="1"/>
</dbReference>
<evidence type="ECO:0000313" key="2">
    <source>
        <dbReference type="Proteomes" id="UP000076727"/>
    </source>
</evidence>
<dbReference type="Proteomes" id="UP000076727">
    <property type="component" value="Unassembled WGS sequence"/>
</dbReference>
<dbReference type="AlphaFoldDB" id="A0A165TYM5"/>